<dbReference type="EMBL" id="VIWY01000003">
    <property type="protein sequence ID" value="TWG20976.1"/>
    <property type="molecule type" value="Genomic_DNA"/>
</dbReference>
<evidence type="ECO:0000313" key="1">
    <source>
        <dbReference type="EMBL" id="TWG20976.1"/>
    </source>
</evidence>
<dbReference type="Proteomes" id="UP000320239">
    <property type="component" value="Unassembled WGS sequence"/>
</dbReference>
<proteinExistence type="predicted"/>
<comment type="caution">
    <text evidence="1">The sequence shown here is derived from an EMBL/GenBank/DDBJ whole genome shotgun (WGS) entry which is preliminary data.</text>
</comment>
<keyword evidence="2" id="KW-1185">Reference proteome</keyword>
<dbReference type="RefSeq" id="WP_122979661.1">
    <property type="nucleotide sequence ID" value="NZ_BOMX01000113.1"/>
</dbReference>
<accession>A0A561WAT3</accession>
<dbReference type="AlphaFoldDB" id="A0A561WAT3"/>
<reference evidence="1 2" key="1">
    <citation type="submission" date="2019-06" db="EMBL/GenBank/DDBJ databases">
        <title>Sequencing the genomes of 1000 actinobacteria strains.</title>
        <authorList>
            <person name="Klenk H.-P."/>
        </authorList>
    </citation>
    <scope>NUCLEOTIDE SEQUENCE [LARGE SCALE GENOMIC DNA]</scope>
    <source>
        <strain evidence="1 2">DSM 43866</strain>
    </source>
</reference>
<dbReference type="Pfam" id="PF25310">
    <property type="entry name" value="VG15"/>
    <property type="match status" value="1"/>
</dbReference>
<protein>
    <submittedName>
        <fullName evidence="1">Uncharacterized protein</fullName>
    </submittedName>
</protein>
<dbReference type="OrthoDB" id="3267958at2"/>
<sequence length="355" mass="38499">MPTPAELAVEHASVRRRMAVAVADEARRAWRQVDPARIAESWIAAMARLLLLVTGAQRAAAGRSEQYLTDVLTAQGLDPAPVAELVPEALSGVASDGRPLDSLLYQPVITALTGLQRGATLDRALAGGQAALDMIVRTQIADAGRVADQVAMTARPDATGYVRMLVGRSCSRCAILAGRWYAVNAGFRRHPRCDCVHIPGREDTTRDARTDPDLFFRSLSRAEQDRVFTKAGAEAIRLGADIGQVVNSRRGAIGLTPAGARITAQEARALRNGLERGRLQPVDVFGRQLVVTTEGTTVRGEAGRLLGARENGVRADGRRYRSARIPRLMPESILQIAGRDRDEAVRLLKRFGYLR</sequence>
<evidence type="ECO:0000313" key="2">
    <source>
        <dbReference type="Proteomes" id="UP000320239"/>
    </source>
</evidence>
<gene>
    <name evidence="1" type="ORF">FHX34_103505</name>
</gene>
<dbReference type="InterPro" id="IPR057369">
    <property type="entry name" value="VG15"/>
</dbReference>
<organism evidence="1 2">
    <name type="scientific">Actinoplanes teichomyceticus</name>
    <dbReference type="NCBI Taxonomy" id="1867"/>
    <lineage>
        <taxon>Bacteria</taxon>
        <taxon>Bacillati</taxon>
        <taxon>Actinomycetota</taxon>
        <taxon>Actinomycetes</taxon>
        <taxon>Micromonosporales</taxon>
        <taxon>Micromonosporaceae</taxon>
        <taxon>Actinoplanes</taxon>
    </lineage>
</organism>
<name>A0A561WAT3_ACTTI</name>